<evidence type="ECO:0000256" key="7">
    <source>
        <dbReference type="SAM" id="MobiDB-lite"/>
    </source>
</evidence>
<evidence type="ECO:0000256" key="2">
    <source>
        <dbReference type="ARBA" id="ARBA00022741"/>
    </source>
</evidence>
<dbReference type="GO" id="GO:0005694">
    <property type="term" value="C:chromosome"/>
    <property type="evidence" value="ECO:0007669"/>
    <property type="project" value="TreeGrafter"/>
</dbReference>
<dbReference type="InterPro" id="IPR001650">
    <property type="entry name" value="Helicase_C-like"/>
</dbReference>
<feature type="region of interest" description="Disordered" evidence="7">
    <location>
        <begin position="907"/>
        <end position="933"/>
    </location>
</feature>
<evidence type="ECO:0000256" key="6">
    <source>
        <dbReference type="PROSITE-ProRule" id="PRU00042"/>
    </source>
</evidence>
<keyword evidence="2" id="KW-0547">Nucleotide-binding</keyword>
<dbReference type="GeneID" id="93583729"/>
<dbReference type="Pfam" id="PF00271">
    <property type="entry name" value="Helicase_C"/>
    <property type="match status" value="1"/>
</dbReference>
<sequence>MACPFRFDEKILQIICEICGIAVLPNRLNEHLREIKVHSEVPSMIRHGWVESYKDVKTAEPERAAKQPDGREEITGLRTVECFRCQDCVSRFSSNKTLRVHRSKKHNAKETAGRPQKTSVRSNDGDGGSKLWMQSVFGTRSPHHHYFLVNRARFVRERLAPEIADDETPENLATDRVDRSVARKLMQEGISEMFARAATQREKNRSRAATVDGKETQTPWMKTTGWVEHLKGLNLDELIVASALPGRRSTEEELLSVCSAVRSMFAKANVDLNRLGRDMRQWWRSPKPDEFSYRPLETLGSTAAFDRYIGYWQRLIVYCWRVHELPEVEGNAKHKLTFDAETEEWIQCVKETARSRTTTEEQLRWKEENLESRVFYLSVAILKRKFLDRGWNNPLVHFTSILGIDERSSRLKEPEDYTTILAGLIYCSRLILLRECSETLNFEIEWRPELKEADRIDFTVGHFQEYRRTWLTNGSFTPVSLMLNNLAYGMKRAALVPGRAHVLWVDSDTKTELKFEGRSITRSGLKLMVHELLRETTDSLWRDLLFLEDDGRRFSVDLTTVDDNIALGSRATSGAFLNLNRTTETAAGSELVRCNLFANSKAKEQMLDSKAIVEDDFRSVFRDSGLKRYRKSVDRFLSRLFVLVHVTGGAPARGSEIGCLRYRDGVSVDRNLFTIGGKVIFISQYHKNLIVTDRLKVVPRVLPKVVGDLVVLYLRYVRSFVDDLDAIYKTEKPETDYLWETDRGDFWGTNRMSRALEDATEAYLGVKLTLRSYRHVAVAFSRDVVHRNRSANERFKDFRNEDSLLDEDADDREPDDGDDGESAQTIAALQTGHGLRSRLNHYGQAVNLTAKLTSNSLELFAQVSEEWHRFLGIEEEKGSDDKKHRRQRSSINFTDDRKQVDGLRVLTAKRSRSHTNLDRTTSTTSTSVPGREDRDLESKAYRLLKDKFGYTGFKSQEQLEGTLCVLDKRPTTVVVLPTGGGKSLLWMLPAMADERGMTAVIVPYISLATDLIERCSEIGLKAERWKPHSQPWDCQVVVATTDHAVGSVSEDIPYHQTFLQYLSILRVNNSLNRIVIDECHTVVTENGFRPAMSQVFHLNSLEVPLVFTTATLPPRMVGDFEDVLTLTGCPVRYIRAQSLRPNISVTVRRCGNGRALTAAVELAKKASEKLEPGQKIVLYTRWKNQMSILAGSKLLDCQQYHGEMTDDERRQSLKEWARPEQTFLVATTAFGCGIDHPGIVLVIHVNSPYSMINYVQESGRAGRRVADARSIIVLEDREVTSTSQYGPIANLKFGDYDREYLRLMIQSTKCRLLTITRFLNGGPSQDCTELSANECDNCRTVDVLRSEIVVDSSRTEAVVSSRIEAVRSKVKSTSTGLDRIRETLDWLNSDCAACLLIDTKRAHDSEHRLIWCNLTEGLGFEEIVQFSRSIKWPGNWGYCWTCALPEEICEEAEKKRENRGTCKYKWLIVTVAAYGRLENGFGLRTKALIGISDWKDFDYAGWLGRKNDRTLYNIRTTNAFALFNLFSTVYLNS</sequence>
<dbReference type="Pfam" id="PF00270">
    <property type="entry name" value="DEAD"/>
    <property type="match status" value="1"/>
</dbReference>
<keyword evidence="12" id="KW-1185">Reference proteome</keyword>
<evidence type="ECO:0000259" key="9">
    <source>
        <dbReference type="PROSITE" id="PS51192"/>
    </source>
</evidence>
<feature type="region of interest" description="Disordered" evidence="7">
    <location>
        <begin position="99"/>
        <end position="128"/>
    </location>
</feature>
<dbReference type="SMART" id="SM00487">
    <property type="entry name" value="DEXDc"/>
    <property type="match status" value="1"/>
</dbReference>
<dbReference type="GO" id="GO:0005737">
    <property type="term" value="C:cytoplasm"/>
    <property type="evidence" value="ECO:0007669"/>
    <property type="project" value="TreeGrafter"/>
</dbReference>
<dbReference type="InterPro" id="IPR013087">
    <property type="entry name" value="Znf_C2H2_type"/>
</dbReference>
<dbReference type="PANTHER" id="PTHR13710">
    <property type="entry name" value="DNA HELICASE RECQ FAMILY MEMBER"/>
    <property type="match status" value="1"/>
</dbReference>
<dbReference type="Proteomes" id="UP000283090">
    <property type="component" value="Unassembled WGS sequence"/>
</dbReference>
<dbReference type="GO" id="GO:0043138">
    <property type="term" value="F:3'-5' DNA helicase activity"/>
    <property type="evidence" value="ECO:0007669"/>
    <property type="project" value="UniProtKB-EC"/>
</dbReference>
<dbReference type="VEuPathDB" id="FungiDB:DFL_001418"/>
<dbReference type="PROSITE" id="PS51194">
    <property type="entry name" value="HELICASE_CTER"/>
    <property type="match status" value="1"/>
</dbReference>
<dbReference type="PANTHER" id="PTHR13710:SF154">
    <property type="entry name" value="RECQ HELICASE, PUTATIVE (AFU_ORTHOLOGUE AFUA_6G14720)-RELATED"/>
    <property type="match status" value="1"/>
</dbReference>
<dbReference type="InterPro" id="IPR011545">
    <property type="entry name" value="DEAD/DEAH_box_helicase_dom"/>
</dbReference>
<dbReference type="PROSITE" id="PS51192">
    <property type="entry name" value="HELICASE_ATP_BIND_1"/>
    <property type="match status" value="1"/>
</dbReference>
<keyword evidence="6" id="KW-0479">Metal-binding</keyword>
<keyword evidence="3" id="KW-0067">ATP-binding</keyword>
<comment type="caution">
    <text evidence="11">The sequence shown here is derived from an EMBL/GenBank/DDBJ whole genome shotgun (WGS) entry which is preliminary data.</text>
</comment>
<evidence type="ECO:0000259" key="10">
    <source>
        <dbReference type="PROSITE" id="PS51194"/>
    </source>
</evidence>
<organism evidence="11 12">
    <name type="scientific">Arthrobotrys flagrans</name>
    <name type="common">Nematode-trapping fungus</name>
    <name type="synonym">Trichothecium flagrans</name>
    <dbReference type="NCBI Taxonomy" id="97331"/>
    <lineage>
        <taxon>Eukaryota</taxon>
        <taxon>Fungi</taxon>
        <taxon>Dikarya</taxon>
        <taxon>Ascomycota</taxon>
        <taxon>Pezizomycotina</taxon>
        <taxon>Orbiliomycetes</taxon>
        <taxon>Orbiliales</taxon>
        <taxon>Orbiliaceae</taxon>
        <taxon>Arthrobotrys</taxon>
    </lineage>
</organism>
<dbReference type="PROSITE" id="PS50157">
    <property type="entry name" value="ZINC_FINGER_C2H2_2"/>
    <property type="match status" value="1"/>
</dbReference>
<dbReference type="Pfam" id="PF12013">
    <property type="entry name" value="OrsD"/>
    <property type="match status" value="1"/>
</dbReference>
<evidence type="ECO:0000256" key="3">
    <source>
        <dbReference type="ARBA" id="ARBA00022840"/>
    </source>
</evidence>
<accession>A0A437ACI3</accession>
<comment type="similarity">
    <text evidence="1">Belongs to the helicase family. RecQ subfamily.</text>
</comment>
<dbReference type="PROSITE" id="PS00028">
    <property type="entry name" value="ZINC_FINGER_C2H2_1"/>
    <property type="match status" value="1"/>
</dbReference>
<dbReference type="EC" id="5.6.2.4" evidence="5"/>
<dbReference type="InterPro" id="IPR022698">
    <property type="entry name" value="OrsD"/>
</dbReference>
<evidence type="ECO:0000259" key="8">
    <source>
        <dbReference type="PROSITE" id="PS50157"/>
    </source>
</evidence>
<dbReference type="SUPFAM" id="SSF52540">
    <property type="entry name" value="P-loop containing nucleoside triphosphate hydrolases"/>
    <property type="match status" value="1"/>
</dbReference>
<name>A0A437ACI3_ARTFL</name>
<reference evidence="11 12" key="1">
    <citation type="submission" date="2019-01" db="EMBL/GenBank/DDBJ databases">
        <title>Intercellular communication is required for trap formation in the nematode-trapping fungus Duddingtonia flagrans.</title>
        <authorList>
            <person name="Youssar L."/>
            <person name="Wernet V."/>
            <person name="Hensel N."/>
            <person name="Hildebrandt H.-G."/>
            <person name="Fischer R."/>
        </authorList>
    </citation>
    <scope>NUCLEOTIDE SEQUENCE [LARGE SCALE GENOMIC DNA]</scope>
    <source>
        <strain evidence="11 12">CBS H-5679</strain>
    </source>
</reference>
<dbReference type="SMART" id="SM00490">
    <property type="entry name" value="HELICc"/>
    <property type="match status" value="1"/>
</dbReference>
<gene>
    <name evidence="11" type="ORF">DFL_001418</name>
</gene>
<protein>
    <recommendedName>
        <fullName evidence="5">DNA 3'-5' helicase</fullName>
        <ecNumber evidence="5">5.6.2.4</ecNumber>
    </recommendedName>
</protein>
<dbReference type="OrthoDB" id="3943268at2759"/>
<dbReference type="RefSeq" id="XP_067494519.1">
    <property type="nucleotide sequence ID" value="XM_067630035.1"/>
</dbReference>
<dbReference type="GO" id="GO:0000724">
    <property type="term" value="P:double-strand break repair via homologous recombination"/>
    <property type="evidence" value="ECO:0007669"/>
    <property type="project" value="TreeGrafter"/>
</dbReference>
<evidence type="ECO:0000256" key="5">
    <source>
        <dbReference type="ARBA" id="ARBA00034808"/>
    </source>
</evidence>
<feature type="domain" description="C2H2-type" evidence="8">
    <location>
        <begin position="83"/>
        <end position="111"/>
    </location>
</feature>
<dbReference type="InterPro" id="IPR014001">
    <property type="entry name" value="Helicase_ATP-bd"/>
</dbReference>
<dbReference type="GO" id="GO:0008270">
    <property type="term" value="F:zinc ion binding"/>
    <property type="evidence" value="ECO:0007669"/>
    <property type="project" value="UniProtKB-KW"/>
</dbReference>
<evidence type="ECO:0000313" key="12">
    <source>
        <dbReference type="Proteomes" id="UP000283090"/>
    </source>
</evidence>
<evidence type="ECO:0000256" key="1">
    <source>
        <dbReference type="ARBA" id="ARBA00005446"/>
    </source>
</evidence>
<dbReference type="GO" id="GO:0003676">
    <property type="term" value="F:nucleic acid binding"/>
    <property type="evidence" value="ECO:0007669"/>
    <property type="project" value="InterPro"/>
</dbReference>
<dbReference type="Gene3D" id="3.40.50.300">
    <property type="entry name" value="P-loop containing nucleotide triphosphate hydrolases"/>
    <property type="match status" value="2"/>
</dbReference>
<dbReference type="InterPro" id="IPR027417">
    <property type="entry name" value="P-loop_NTPase"/>
</dbReference>
<dbReference type="GO" id="GO:0005524">
    <property type="term" value="F:ATP binding"/>
    <property type="evidence" value="ECO:0007669"/>
    <property type="project" value="UniProtKB-KW"/>
</dbReference>
<dbReference type="EMBL" id="SAEB01000002">
    <property type="protein sequence ID" value="RVD88975.1"/>
    <property type="molecule type" value="Genomic_DNA"/>
</dbReference>
<keyword evidence="6" id="KW-0863">Zinc-finger</keyword>
<dbReference type="STRING" id="97331.A0A437ACI3"/>
<evidence type="ECO:0000256" key="4">
    <source>
        <dbReference type="ARBA" id="ARBA00034617"/>
    </source>
</evidence>
<keyword evidence="6" id="KW-0862">Zinc</keyword>
<comment type="catalytic activity">
    <reaction evidence="4">
        <text>Couples ATP hydrolysis with the unwinding of duplex DNA by translocating in the 3'-5' direction.</text>
        <dbReference type="EC" id="5.6.2.4"/>
    </reaction>
</comment>
<feature type="domain" description="Helicase ATP-binding" evidence="9">
    <location>
        <begin position="963"/>
        <end position="1130"/>
    </location>
</feature>
<feature type="domain" description="Helicase C-terminal" evidence="10">
    <location>
        <begin position="1155"/>
        <end position="1304"/>
    </location>
</feature>
<evidence type="ECO:0000313" key="11">
    <source>
        <dbReference type="EMBL" id="RVD88975.1"/>
    </source>
</evidence>
<dbReference type="GO" id="GO:0009378">
    <property type="term" value="F:four-way junction helicase activity"/>
    <property type="evidence" value="ECO:0007669"/>
    <property type="project" value="TreeGrafter"/>
</dbReference>
<proteinExistence type="inferred from homology"/>